<dbReference type="InterPro" id="IPR004360">
    <property type="entry name" value="Glyas_Fos-R_dOase_dom"/>
</dbReference>
<dbReference type="InterPro" id="IPR037523">
    <property type="entry name" value="VOC_core"/>
</dbReference>
<reference evidence="3 4" key="2">
    <citation type="submission" date="2019-02" db="EMBL/GenBank/DDBJ databases">
        <title>'Lichenibacterium ramalinii' gen. nov. sp. nov., 'Lichenibacterium minor' gen. nov. sp. nov.</title>
        <authorList>
            <person name="Pankratov T."/>
        </authorList>
    </citation>
    <scope>NUCLEOTIDE SEQUENCE [LARGE SCALE GENOMIC DNA]</scope>
    <source>
        <strain evidence="3 4">RmlP001</strain>
    </source>
</reference>
<dbReference type="InterPro" id="IPR029068">
    <property type="entry name" value="Glyas_Bleomycin-R_OHBP_Dase"/>
</dbReference>
<evidence type="ECO:0000313" key="4">
    <source>
        <dbReference type="Proteomes" id="UP000289411"/>
    </source>
</evidence>
<dbReference type="PANTHER" id="PTHR43048:SF3">
    <property type="entry name" value="METHYLMALONYL-COA EPIMERASE, MITOCHONDRIAL"/>
    <property type="match status" value="1"/>
</dbReference>
<protein>
    <submittedName>
        <fullName evidence="3">Glyoxalase</fullName>
    </submittedName>
</protein>
<feature type="domain" description="VOC" evidence="2">
    <location>
        <begin position="7"/>
        <end position="147"/>
    </location>
</feature>
<comment type="caution">
    <text evidence="3">The sequence shown here is derived from an EMBL/GenBank/DDBJ whole genome shotgun (WGS) entry which is preliminary data.</text>
</comment>
<dbReference type="CDD" id="cd06587">
    <property type="entry name" value="VOC"/>
    <property type="match status" value="2"/>
</dbReference>
<evidence type="ECO:0000259" key="2">
    <source>
        <dbReference type="PROSITE" id="PS51819"/>
    </source>
</evidence>
<dbReference type="PROSITE" id="PS51819">
    <property type="entry name" value="VOC"/>
    <property type="match status" value="2"/>
</dbReference>
<dbReference type="SUPFAM" id="SSF54593">
    <property type="entry name" value="Glyoxalase/Bleomycin resistance protein/Dihydroxybiphenyl dioxygenase"/>
    <property type="match status" value="2"/>
</dbReference>
<dbReference type="Gene3D" id="3.10.180.10">
    <property type="entry name" value="2,3-Dihydroxybiphenyl 1,2-Dioxygenase, domain 1"/>
    <property type="match status" value="2"/>
</dbReference>
<evidence type="ECO:0000256" key="1">
    <source>
        <dbReference type="ARBA" id="ARBA00022723"/>
    </source>
</evidence>
<dbReference type="GO" id="GO:0046872">
    <property type="term" value="F:metal ion binding"/>
    <property type="evidence" value="ECO:0007669"/>
    <property type="project" value="UniProtKB-KW"/>
</dbReference>
<name>A0A4Q2RFZ0_9HYPH</name>
<dbReference type="OrthoDB" id="8076422at2"/>
<feature type="domain" description="VOC" evidence="2">
    <location>
        <begin position="169"/>
        <end position="297"/>
    </location>
</feature>
<keyword evidence="4" id="KW-1185">Reference proteome</keyword>
<accession>A0A4Q2RFZ0</accession>
<organism evidence="3 4">
    <name type="scientific">Lichenibacterium ramalinae</name>
    <dbReference type="NCBI Taxonomy" id="2316527"/>
    <lineage>
        <taxon>Bacteria</taxon>
        <taxon>Pseudomonadati</taxon>
        <taxon>Pseudomonadota</taxon>
        <taxon>Alphaproteobacteria</taxon>
        <taxon>Hyphomicrobiales</taxon>
        <taxon>Lichenihabitantaceae</taxon>
        <taxon>Lichenibacterium</taxon>
    </lineage>
</organism>
<reference evidence="3 4" key="1">
    <citation type="submission" date="2018-09" db="EMBL/GenBank/DDBJ databases">
        <authorList>
            <person name="Grouzdev D.S."/>
            <person name="Krutkina M.S."/>
        </authorList>
    </citation>
    <scope>NUCLEOTIDE SEQUENCE [LARGE SCALE GENOMIC DNA]</scope>
    <source>
        <strain evidence="3 4">RmlP001</strain>
    </source>
</reference>
<dbReference type="AlphaFoldDB" id="A0A4Q2RFZ0"/>
<dbReference type="GO" id="GO:0046491">
    <property type="term" value="P:L-methylmalonyl-CoA metabolic process"/>
    <property type="evidence" value="ECO:0007669"/>
    <property type="project" value="TreeGrafter"/>
</dbReference>
<dbReference type="RefSeq" id="WP_129217640.1">
    <property type="nucleotide sequence ID" value="NZ_QYBC01000002.1"/>
</dbReference>
<dbReference type="GO" id="GO:0004493">
    <property type="term" value="F:methylmalonyl-CoA epimerase activity"/>
    <property type="evidence" value="ECO:0007669"/>
    <property type="project" value="TreeGrafter"/>
</dbReference>
<dbReference type="InterPro" id="IPR051785">
    <property type="entry name" value="MMCE/EMCE_epimerase"/>
</dbReference>
<sequence>MKLAGRRVARIDFTAADLADTRRFYEALGFVAAAEPAPVDGAQLALLGVEGARAERLAMRLGAQEVGFLRFDPPGRPYPADSTSTDLWFQHIAIAVSDMAAAHAAALAAGAVPITRGGPQTLPPNTGSVTAFKFRDPDGHPLELLHFPDGTGAPAWHESAAAAPSPFLGIDHTAVSVSDPARSAAFFAGLGLTARDGSLNAGPEQERLDDVDGDTCRVVPLIPPEAPPHVELLGYRTGQRRPMPAGTRGDDIWATRVWIEVASLSGDGLTRAAALPGGLRAALVHDPDGHAVVLLENGEPA</sequence>
<keyword evidence="1" id="KW-0479">Metal-binding</keyword>
<dbReference type="EMBL" id="QYBC01000002">
    <property type="protein sequence ID" value="RYB07096.1"/>
    <property type="molecule type" value="Genomic_DNA"/>
</dbReference>
<gene>
    <name evidence="3" type="ORF">D3272_03205</name>
</gene>
<dbReference type="Proteomes" id="UP000289411">
    <property type="component" value="Unassembled WGS sequence"/>
</dbReference>
<proteinExistence type="predicted"/>
<dbReference type="PANTHER" id="PTHR43048">
    <property type="entry name" value="METHYLMALONYL-COA EPIMERASE"/>
    <property type="match status" value="1"/>
</dbReference>
<evidence type="ECO:0000313" key="3">
    <source>
        <dbReference type="EMBL" id="RYB07096.1"/>
    </source>
</evidence>
<dbReference type="Pfam" id="PF00903">
    <property type="entry name" value="Glyoxalase"/>
    <property type="match status" value="1"/>
</dbReference>